<evidence type="ECO:0000256" key="1">
    <source>
        <dbReference type="SAM" id="SignalP"/>
    </source>
</evidence>
<dbReference type="Proteomes" id="UP000321230">
    <property type="component" value="Unassembled WGS sequence"/>
</dbReference>
<proteinExistence type="predicted"/>
<feature type="chain" id="PRO_5022074734" description="Cupin type-2 domain-containing protein" evidence="1">
    <location>
        <begin position="34"/>
        <end position="159"/>
    </location>
</feature>
<sequence>MLKRNTFVKDSTMKLPRLLLVCPLLALAFTARAEPTVATAHADHLLAATQSWNGKPYTHYATTQPMLSMIKLTLAPNSALPWHVHPFPNAGYVLKGSLTIEDKATGKKQTFHEGQAFAESVEDAHRGVSGSEETVILLTYAGTRGEPTSVPLPGQKAEY</sequence>
<dbReference type="InterPro" id="IPR014710">
    <property type="entry name" value="RmlC-like_jellyroll"/>
</dbReference>
<dbReference type="InterPro" id="IPR011051">
    <property type="entry name" value="RmlC_Cupin_sf"/>
</dbReference>
<evidence type="ECO:0000259" key="2">
    <source>
        <dbReference type="Pfam" id="PF07883"/>
    </source>
</evidence>
<dbReference type="Gene3D" id="2.60.120.10">
    <property type="entry name" value="Jelly Rolls"/>
    <property type="match status" value="1"/>
</dbReference>
<dbReference type="Pfam" id="PF07883">
    <property type="entry name" value="Cupin_2"/>
    <property type="match status" value="1"/>
</dbReference>
<gene>
    <name evidence="3" type="ORF">GWA01_09920</name>
</gene>
<name>A0A511B077_9PROT</name>
<feature type="domain" description="Cupin type-2" evidence="2">
    <location>
        <begin position="72"/>
        <end position="138"/>
    </location>
</feature>
<dbReference type="CDD" id="cd02236">
    <property type="entry name" value="cupin_CV2614-like"/>
    <property type="match status" value="1"/>
</dbReference>
<accession>A0A511B077</accession>
<keyword evidence="1" id="KW-0732">Signal</keyword>
<protein>
    <recommendedName>
        <fullName evidence="2">Cupin type-2 domain-containing protein</fullName>
    </recommendedName>
</protein>
<evidence type="ECO:0000313" key="3">
    <source>
        <dbReference type="EMBL" id="GEK93222.1"/>
    </source>
</evidence>
<dbReference type="AlphaFoldDB" id="A0A511B077"/>
<reference evidence="3 4" key="1">
    <citation type="submission" date="2019-07" db="EMBL/GenBank/DDBJ databases">
        <title>Whole genome shotgun sequence of Gluconobacter wancherniae NBRC 103581.</title>
        <authorList>
            <person name="Hosoyama A."/>
            <person name="Uohara A."/>
            <person name="Ohji S."/>
            <person name="Ichikawa N."/>
        </authorList>
    </citation>
    <scope>NUCLEOTIDE SEQUENCE [LARGE SCALE GENOMIC DNA]</scope>
    <source>
        <strain evidence="3 4">NBRC 103581</strain>
    </source>
</reference>
<dbReference type="EMBL" id="BJUZ01000001">
    <property type="protein sequence ID" value="GEK93222.1"/>
    <property type="molecule type" value="Genomic_DNA"/>
</dbReference>
<dbReference type="InterPro" id="IPR013096">
    <property type="entry name" value="Cupin_2"/>
</dbReference>
<organism evidence="3 4">
    <name type="scientific">Gluconobacter wancherniae NBRC 103581</name>
    <dbReference type="NCBI Taxonomy" id="656744"/>
    <lineage>
        <taxon>Bacteria</taxon>
        <taxon>Pseudomonadati</taxon>
        <taxon>Pseudomonadota</taxon>
        <taxon>Alphaproteobacteria</taxon>
        <taxon>Acetobacterales</taxon>
        <taxon>Acetobacteraceae</taxon>
        <taxon>Gluconobacter</taxon>
    </lineage>
</organism>
<evidence type="ECO:0000313" key="4">
    <source>
        <dbReference type="Proteomes" id="UP000321230"/>
    </source>
</evidence>
<feature type="signal peptide" evidence="1">
    <location>
        <begin position="1"/>
        <end position="33"/>
    </location>
</feature>
<comment type="caution">
    <text evidence="3">The sequence shown here is derived from an EMBL/GenBank/DDBJ whole genome shotgun (WGS) entry which is preliminary data.</text>
</comment>
<dbReference type="SUPFAM" id="SSF51182">
    <property type="entry name" value="RmlC-like cupins"/>
    <property type="match status" value="1"/>
</dbReference>
<keyword evidence="4" id="KW-1185">Reference proteome</keyword>